<sequence>MCSQLQNSLSSTEDCGDTSAEDCGETSAEVLSLEFFRRLQQDFCKRLCFGDRYIEVLIRNLGHMKIENVVGHEMLQFFKRNRKPSHRTAEFVAAPHAYNVEVTGNPPNLKPSRNKPSPLHPLRPVVFLRQPSRRPAASRSGKVQMGETIGGIRGNMRKDFNQTLKKPYDKTNQ</sequence>
<comment type="caution">
    <text evidence="2">The sequence shown here is derived from an EMBL/GenBank/DDBJ whole genome shotgun (WGS) entry which is preliminary data.</text>
</comment>
<evidence type="ECO:0000313" key="3">
    <source>
        <dbReference type="Proteomes" id="UP001168877"/>
    </source>
</evidence>
<feature type="region of interest" description="Disordered" evidence="1">
    <location>
        <begin position="131"/>
        <end position="173"/>
    </location>
</feature>
<organism evidence="2 3">
    <name type="scientific">Acer saccharum</name>
    <name type="common">Sugar maple</name>
    <dbReference type="NCBI Taxonomy" id="4024"/>
    <lineage>
        <taxon>Eukaryota</taxon>
        <taxon>Viridiplantae</taxon>
        <taxon>Streptophyta</taxon>
        <taxon>Embryophyta</taxon>
        <taxon>Tracheophyta</taxon>
        <taxon>Spermatophyta</taxon>
        <taxon>Magnoliopsida</taxon>
        <taxon>eudicotyledons</taxon>
        <taxon>Gunneridae</taxon>
        <taxon>Pentapetalae</taxon>
        <taxon>rosids</taxon>
        <taxon>malvids</taxon>
        <taxon>Sapindales</taxon>
        <taxon>Sapindaceae</taxon>
        <taxon>Hippocastanoideae</taxon>
        <taxon>Acereae</taxon>
        <taxon>Acer</taxon>
    </lineage>
</organism>
<proteinExistence type="predicted"/>
<evidence type="ECO:0000313" key="2">
    <source>
        <dbReference type="EMBL" id="KAK0601536.1"/>
    </source>
</evidence>
<feature type="compositionally biased region" description="Basic and acidic residues" evidence="1">
    <location>
        <begin position="156"/>
        <end position="173"/>
    </location>
</feature>
<protein>
    <submittedName>
        <fullName evidence="2">Uncharacterized protein</fullName>
    </submittedName>
</protein>
<evidence type="ECO:0000256" key="1">
    <source>
        <dbReference type="SAM" id="MobiDB-lite"/>
    </source>
</evidence>
<keyword evidence="3" id="KW-1185">Reference proteome</keyword>
<dbReference type="EMBL" id="JAUESC010000003">
    <property type="protein sequence ID" value="KAK0601536.1"/>
    <property type="molecule type" value="Genomic_DNA"/>
</dbReference>
<dbReference type="AlphaFoldDB" id="A0AA39SYW4"/>
<dbReference type="Proteomes" id="UP001168877">
    <property type="component" value="Unassembled WGS sequence"/>
</dbReference>
<reference evidence="2" key="2">
    <citation type="submission" date="2023-06" db="EMBL/GenBank/DDBJ databases">
        <authorList>
            <person name="Swenson N.G."/>
            <person name="Wegrzyn J.L."/>
            <person name="Mcevoy S.L."/>
        </authorList>
    </citation>
    <scope>NUCLEOTIDE SEQUENCE</scope>
    <source>
        <strain evidence="2">NS2018</strain>
        <tissue evidence="2">Leaf</tissue>
    </source>
</reference>
<gene>
    <name evidence="2" type="ORF">LWI29_025153</name>
</gene>
<reference evidence="2" key="1">
    <citation type="journal article" date="2022" name="Plant J.">
        <title>Strategies of tolerance reflected in two North American maple genomes.</title>
        <authorList>
            <person name="McEvoy S.L."/>
            <person name="Sezen U.U."/>
            <person name="Trouern-Trend A."/>
            <person name="McMahon S.M."/>
            <person name="Schaberg P.G."/>
            <person name="Yang J."/>
            <person name="Wegrzyn J.L."/>
            <person name="Swenson N.G."/>
        </authorList>
    </citation>
    <scope>NUCLEOTIDE SEQUENCE</scope>
    <source>
        <strain evidence="2">NS2018</strain>
    </source>
</reference>
<name>A0AA39SYW4_ACESA</name>
<accession>A0AA39SYW4</accession>